<organism evidence="1 2">
    <name type="scientific">Alligator mississippiensis</name>
    <name type="common">American alligator</name>
    <dbReference type="NCBI Taxonomy" id="8496"/>
    <lineage>
        <taxon>Eukaryota</taxon>
        <taxon>Metazoa</taxon>
        <taxon>Chordata</taxon>
        <taxon>Craniata</taxon>
        <taxon>Vertebrata</taxon>
        <taxon>Euteleostomi</taxon>
        <taxon>Archelosauria</taxon>
        <taxon>Archosauria</taxon>
        <taxon>Crocodylia</taxon>
        <taxon>Alligatoridae</taxon>
        <taxon>Alligatorinae</taxon>
        <taxon>Alligator</taxon>
    </lineage>
</organism>
<proteinExistence type="predicted"/>
<gene>
    <name evidence="1" type="ORF">Y1Q_0001872</name>
</gene>
<dbReference type="Proteomes" id="UP000050525">
    <property type="component" value="Unassembled WGS sequence"/>
</dbReference>
<comment type="caution">
    <text evidence="1">The sequence shown here is derived from an EMBL/GenBank/DDBJ whole genome shotgun (WGS) entry which is preliminary data.</text>
</comment>
<reference evidence="1 2" key="1">
    <citation type="journal article" date="2012" name="Genome Biol.">
        <title>Sequencing three crocodilian genomes to illuminate the evolution of archosaurs and amniotes.</title>
        <authorList>
            <person name="St John J.A."/>
            <person name="Braun E.L."/>
            <person name="Isberg S.R."/>
            <person name="Miles L.G."/>
            <person name="Chong A.Y."/>
            <person name="Gongora J."/>
            <person name="Dalzell P."/>
            <person name="Moran C."/>
            <person name="Bed'hom B."/>
            <person name="Abzhanov A."/>
            <person name="Burgess S.C."/>
            <person name="Cooksey A.M."/>
            <person name="Castoe T.A."/>
            <person name="Crawford N.G."/>
            <person name="Densmore L.D."/>
            <person name="Drew J.C."/>
            <person name="Edwards S.V."/>
            <person name="Faircloth B.C."/>
            <person name="Fujita M.K."/>
            <person name="Greenwold M.J."/>
            <person name="Hoffmann F.G."/>
            <person name="Howard J.M."/>
            <person name="Iguchi T."/>
            <person name="Janes D.E."/>
            <person name="Khan S.Y."/>
            <person name="Kohno S."/>
            <person name="de Koning A.J."/>
            <person name="Lance S.L."/>
            <person name="McCarthy F.M."/>
            <person name="McCormack J.E."/>
            <person name="Merchant M.E."/>
            <person name="Peterson D.G."/>
            <person name="Pollock D.D."/>
            <person name="Pourmand N."/>
            <person name="Raney B.J."/>
            <person name="Roessler K.A."/>
            <person name="Sanford J.R."/>
            <person name="Sawyer R.H."/>
            <person name="Schmidt C.J."/>
            <person name="Triplett E.W."/>
            <person name="Tuberville T.D."/>
            <person name="Venegas-Anaya M."/>
            <person name="Howard J.T."/>
            <person name="Jarvis E.D."/>
            <person name="Guillette L.J.Jr."/>
            <person name="Glenn T.C."/>
            <person name="Green R.E."/>
            <person name="Ray D.A."/>
        </authorList>
    </citation>
    <scope>NUCLEOTIDE SEQUENCE [LARGE SCALE GENOMIC DNA]</scope>
    <source>
        <strain evidence="1">KSC_2009_1</strain>
    </source>
</reference>
<protein>
    <submittedName>
        <fullName evidence="1">Uncharacterized protein</fullName>
    </submittedName>
</protein>
<keyword evidence="2" id="KW-1185">Reference proteome</keyword>
<evidence type="ECO:0000313" key="2">
    <source>
        <dbReference type="Proteomes" id="UP000050525"/>
    </source>
</evidence>
<evidence type="ECO:0000313" key="1">
    <source>
        <dbReference type="EMBL" id="KYO48050.1"/>
    </source>
</evidence>
<sequence length="70" mass="7593">MENVPIFGHPVIHVLSSSNFWSALDSTCISNLSELEADLPHPGPVCMQKDTATERPNGLKYRRASVRGGG</sequence>
<name>A0A151PGA6_ALLMI</name>
<dbReference type="EMBL" id="AKHW03000257">
    <property type="protein sequence ID" value="KYO48050.1"/>
    <property type="molecule type" value="Genomic_DNA"/>
</dbReference>
<dbReference type="AlphaFoldDB" id="A0A151PGA6"/>
<accession>A0A151PGA6</accession>